<dbReference type="GO" id="GO:0016651">
    <property type="term" value="F:oxidoreductase activity, acting on NAD(P)H"/>
    <property type="evidence" value="ECO:0007669"/>
    <property type="project" value="TreeGrafter"/>
</dbReference>
<dbReference type="GO" id="GO:0016787">
    <property type="term" value="F:hydrolase activity"/>
    <property type="evidence" value="ECO:0007669"/>
    <property type="project" value="UniProtKB-UniRule"/>
</dbReference>
<dbReference type="InterPro" id="IPR050446">
    <property type="entry name" value="FAD-oxidoreductase/Apoptosis"/>
</dbReference>
<evidence type="ECO:0000256" key="2">
    <source>
        <dbReference type="ARBA" id="ARBA00022630"/>
    </source>
</evidence>
<keyword evidence="5 6" id="KW-0443">Lipid metabolism</keyword>
<keyword evidence="9" id="KW-1185">Reference proteome</keyword>
<dbReference type="SUPFAM" id="SSF52151">
    <property type="entry name" value="FabD/lysophospholipase-like"/>
    <property type="match status" value="1"/>
</dbReference>
<protein>
    <submittedName>
        <fullName evidence="8">Phospholipase, patatin family</fullName>
    </submittedName>
</protein>
<evidence type="ECO:0000256" key="3">
    <source>
        <dbReference type="ARBA" id="ARBA00022827"/>
    </source>
</evidence>
<dbReference type="SUPFAM" id="SSF51905">
    <property type="entry name" value="FAD/NAD(P)-binding domain"/>
    <property type="match status" value="1"/>
</dbReference>
<dbReference type="Proteomes" id="UP000054926">
    <property type="component" value="Unassembled WGS sequence"/>
</dbReference>
<keyword evidence="6" id="KW-0442">Lipid degradation</keyword>
<dbReference type="Pfam" id="PF07992">
    <property type="entry name" value="Pyr_redox_2"/>
    <property type="match status" value="1"/>
</dbReference>
<evidence type="ECO:0000259" key="7">
    <source>
        <dbReference type="PROSITE" id="PS51635"/>
    </source>
</evidence>
<sequence length="752" mass="84555">MTKTVDFLLIGGGLSSAFSADTLRKEGATGSITILAEERFLPYYRPQLPTGFLLGTVKKERLIIFNENYYKKNDIEVLLKTKALSVDPENKLVTTDHAGDFYYKQLLIATGCSPQSINLPGSKLNKIYYLKTILDAQPIMDEMDNAKKVVILGGSFIGVELASLLMKKKIKVTIITEEFHLFNVSSSTEIAAFISHQGVEVLLNEKVKKFHGKNYVHSVETNTGKTIACDFVIIADKYVPAIDFLQGSGIAVDDGILVDQYLQTNKKDIYASGDVANFFDPLFRRYHRNGGVDNAIKQGKIAASNMVGMRKSYNSASYFNLHAFDTYIVIIGDTTDATERIVRGSIEKKNCTLFYLKDGLLQGAFFSGRPIEEIKAAESLIINRVNIEAHKEKLFDINFPLEEIAVQTILTLQGGGALGAFECGVVKAMEEHGIYPDIVSGISIGAFNSAIIAGNPKHATEALEGFWNDLAIDTLSVSDEQTRRLLSSWHAMIWGSPNFFHPRWEMPMYSPDQLPTHWTSFYDTSYVKNLLRKYIDFDKLKDSPVRLLVMAVNVETSEFETFDSYTNNITPDHILASGSLPPGFPWTTINNKHYWDGGIITNTPIDSTLDICGQSNKKIYIVELYSRNRSLPQNMIEVLARKDEILFSEKIRKDIRNADLINSYKKLIEQILRFCEPTVAEEIRQLPVYIQIMGDSAIQSITRIIREVGKNEPYSWDSDFSKETIEQHKKNGYKTANRILKKESLIKPKSGS</sequence>
<dbReference type="PANTHER" id="PTHR43557:SF2">
    <property type="entry name" value="RIESKE DOMAIN-CONTAINING PROTEIN-RELATED"/>
    <property type="match status" value="1"/>
</dbReference>
<organism evidence="8 9">
    <name type="scientific">Legionella steelei</name>
    <dbReference type="NCBI Taxonomy" id="947033"/>
    <lineage>
        <taxon>Bacteria</taxon>
        <taxon>Pseudomonadati</taxon>
        <taxon>Pseudomonadota</taxon>
        <taxon>Gammaproteobacteria</taxon>
        <taxon>Legionellales</taxon>
        <taxon>Legionellaceae</taxon>
        <taxon>Legionella</taxon>
    </lineage>
</organism>
<feature type="short sequence motif" description="DGA/G" evidence="6">
    <location>
        <begin position="596"/>
        <end position="598"/>
    </location>
</feature>
<dbReference type="InterPro" id="IPR021095">
    <property type="entry name" value="DUF3734"/>
</dbReference>
<evidence type="ECO:0000313" key="8">
    <source>
        <dbReference type="EMBL" id="KTD69107.1"/>
    </source>
</evidence>
<keyword evidence="6" id="KW-0378">Hydrolase</keyword>
<evidence type="ECO:0000256" key="6">
    <source>
        <dbReference type="PROSITE-ProRule" id="PRU01161"/>
    </source>
</evidence>
<dbReference type="InterPro" id="IPR028202">
    <property type="entry name" value="Reductase_C"/>
</dbReference>
<feature type="domain" description="PNPLA" evidence="7">
    <location>
        <begin position="410"/>
        <end position="609"/>
    </location>
</feature>
<reference evidence="8 9" key="1">
    <citation type="submission" date="2015-11" db="EMBL/GenBank/DDBJ databases">
        <title>Genomic analysis of 38 Legionella species identifies large and diverse effector repertoires.</title>
        <authorList>
            <person name="Burstein D."/>
            <person name="Amaro F."/>
            <person name="Zusman T."/>
            <person name="Lifshitz Z."/>
            <person name="Cohen O."/>
            <person name="Gilbert J.A."/>
            <person name="Pupko T."/>
            <person name="Shuman H.A."/>
            <person name="Segal G."/>
        </authorList>
    </citation>
    <scope>NUCLEOTIDE SEQUENCE [LARGE SCALE GENOMIC DNA]</scope>
    <source>
        <strain evidence="8 9">IMVS3376</strain>
    </source>
</reference>
<dbReference type="SUPFAM" id="SSF55424">
    <property type="entry name" value="FAD/NAD-linked reductases, dimerisation (C-terminal) domain"/>
    <property type="match status" value="1"/>
</dbReference>
<dbReference type="Pfam" id="PF12536">
    <property type="entry name" value="DUF3734"/>
    <property type="match status" value="1"/>
</dbReference>
<dbReference type="OrthoDB" id="9800167at2"/>
<keyword evidence="4" id="KW-0560">Oxidoreductase</keyword>
<dbReference type="AlphaFoldDB" id="A0A0W0ZK33"/>
<dbReference type="Gene3D" id="3.30.390.30">
    <property type="match status" value="1"/>
</dbReference>
<feature type="short sequence motif" description="GXGXXG" evidence="6">
    <location>
        <begin position="414"/>
        <end position="419"/>
    </location>
</feature>
<evidence type="ECO:0000256" key="5">
    <source>
        <dbReference type="ARBA" id="ARBA00023098"/>
    </source>
</evidence>
<dbReference type="PRINTS" id="PR00368">
    <property type="entry name" value="FADPNR"/>
</dbReference>
<gene>
    <name evidence="8" type="ORF">Lste_2265</name>
</gene>
<accession>A0A0W0ZK33</accession>
<dbReference type="InterPro" id="IPR016156">
    <property type="entry name" value="FAD/NAD-linked_Rdtase_dimer_sf"/>
</dbReference>
<dbReference type="CDD" id="cd07209">
    <property type="entry name" value="Pat_hypo_Ecoli_Z1214_like"/>
    <property type="match status" value="1"/>
</dbReference>
<feature type="active site" description="Proton acceptor" evidence="6">
    <location>
        <position position="596"/>
    </location>
</feature>
<keyword evidence="2" id="KW-0285">Flavoprotein</keyword>
<dbReference type="InterPro" id="IPR036188">
    <property type="entry name" value="FAD/NAD-bd_sf"/>
</dbReference>
<dbReference type="GO" id="GO:0016042">
    <property type="term" value="P:lipid catabolic process"/>
    <property type="evidence" value="ECO:0007669"/>
    <property type="project" value="UniProtKB-UniRule"/>
</dbReference>
<name>A0A0W0ZK33_9GAMM</name>
<dbReference type="PANTHER" id="PTHR43557">
    <property type="entry name" value="APOPTOSIS-INDUCING FACTOR 1"/>
    <property type="match status" value="1"/>
</dbReference>
<dbReference type="InterPro" id="IPR002641">
    <property type="entry name" value="PNPLA_dom"/>
</dbReference>
<dbReference type="PATRIC" id="fig|947033.5.peg.2403"/>
<dbReference type="EMBL" id="LNYY01000019">
    <property type="protein sequence ID" value="KTD69107.1"/>
    <property type="molecule type" value="Genomic_DNA"/>
</dbReference>
<dbReference type="GO" id="GO:0005737">
    <property type="term" value="C:cytoplasm"/>
    <property type="evidence" value="ECO:0007669"/>
    <property type="project" value="TreeGrafter"/>
</dbReference>
<dbReference type="InterPro" id="IPR016035">
    <property type="entry name" value="Acyl_Trfase/lysoPLipase"/>
</dbReference>
<dbReference type="Gene3D" id="3.40.1090.10">
    <property type="entry name" value="Cytosolic phospholipase A2 catalytic domain"/>
    <property type="match status" value="2"/>
</dbReference>
<dbReference type="InterPro" id="IPR023753">
    <property type="entry name" value="FAD/NAD-binding_dom"/>
</dbReference>
<evidence type="ECO:0000256" key="1">
    <source>
        <dbReference type="ARBA" id="ARBA00001974"/>
    </source>
</evidence>
<evidence type="ECO:0000256" key="4">
    <source>
        <dbReference type="ARBA" id="ARBA00023002"/>
    </source>
</evidence>
<dbReference type="Gene3D" id="3.50.50.60">
    <property type="entry name" value="FAD/NAD(P)-binding domain"/>
    <property type="match status" value="2"/>
</dbReference>
<proteinExistence type="predicted"/>
<evidence type="ECO:0000313" key="9">
    <source>
        <dbReference type="Proteomes" id="UP000054926"/>
    </source>
</evidence>
<feature type="short sequence motif" description="GXSXG" evidence="6">
    <location>
        <begin position="441"/>
        <end position="445"/>
    </location>
</feature>
<dbReference type="Pfam" id="PF14759">
    <property type="entry name" value="Reductase_C"/>
    <property type="match status" value="1"/>
</dbReference>
<dbReference type="Pfam" id="PF01734">
    <property type="entry name" value="Patatin"/>
    <property type="match status" value="1"/>
</dbReference>
<comment type="caution">
    <text evidence="8">The sequence shown here is derived from an EMBL/GenBank/DDBJ whole genome shotgun (WGS) entry which is preliminary data.</text>
</comment>
<feature type="active site" description="Nucleophile" evidence="6">
    <location>
        <position position="443"/>
    </location>
</feature>
<comment type="cofactor">
    <cofactor evidence="1">
        <name>FAD</name>
        <dbReference type="ChEBI" id="CHEBI:57692"/>
    </cofactor>
</comment>
<dbReference type="RefSeq" id="WP_058511062.1">
    <property type="nucleotide sequence ID" value="NZ_LNYY01000019.1"/>
</dbReference>
<dbReference type="STRING" id="947033.Lste_2265"/>
<keyword evidence="3" id="KW-0274">FAD</keyword>
<dbReference type="PRINTS" id="PR00411">
    <property type="entry name" value="PNDRDTASEI"/>
</dbReference>
<dbReference type="PROSITE" id="PS51635">
    <property type="entry name" value="PNPLA"/>
    <property type="match status" value="1"/>
</dbReference>